<gene>
    <name evidence="4" type="ORF">SAMN04487943_10412</name>
</gene>
<dbReference type="InterPro" id="IPR014243">
    <property type="entry name" value="RsfA-like"/>
</dbReference>
<dbReference type="EMBL" id="FOTR01000004">
    <property type="protein sequence ID" value="SFL79281.1"/>
    <property type="molecule type" value="Genomic_DNA"/>
</dbReference>
<feature type="region of interest" description="Disordered" evidence="2">
    <location>
        <begin position="222"/>
        <end position="243"/>
    </location>
</feature>
<dbReference type="AlphaFoldDB" id="A0A1I4KKV6"/>
<dbReference type="PANTHER" id="PTHR41302">
    <property type="entry name" value="PRESPORE-SPECIFIC TRANSCRIPTIONAL REGULATOR RSFA-RELATED"/>
    <property type="match status" value="1"/>
</dbReference>
<evidence type="ECO:0000313" key="5">
    <source>
        <dbReference type="Proteomes" id="UP000198565"/>
    </source>
</evidence>
<keyword evidence="1" id="KW-0175">Coiled coil</keyword>
<dbReference type="PANTHER" id="PTHR41302:SF2">
    <property type="entry name" value="PRESPORE SPECIFIC TRANSCRIPTIONAL ACTIVATOR RSFA"/>
    <property type="match status" value="1"/>
</dbReference>
<dbReference type="OrthoDB" id="2845592at2"/>
<keyword evidence="5" id="KW-1185">Reference proteome</keyword>
<protein>
    <submittedName>
        <fullName evidence="4">Prespore-specific regulator</fullName>
    </submittedName>
</protein>
<dbReference type="Pfam" id="PF13921">
    <property type="entry name" value="Myb_DNA-bind_6"/>
    <property type="match status" value="1"/>
</dbReference>
<evidence type="ECO:0000259" key="3">
    <source>
        <dbReference type="PROSITE" id="PS50090"/>
    </source>
</evidence>
<accession>A0A1I4KKV6</accession>
<evidence type="ECO:0000313" key="4">
    <source>
        <dbReference type="EMBL" id="SFL79281.1"/>
    </source>
</evidence>
<dbReference type="Proteomes" id="UP000198565">
    <property type="component" value="Unassembled WGS sequence"/>
</dbReference>
<sequence>MSKVRQDAWSHEDDLLLAETVLRHIREGGTQLKAFDEVGDKLNRTSAACGFRWNAEVRQNYDQAVQIAKKQRKDRKRALANQNNVYTPPTVQTSQPENETNRTIEEEVYSMLNWNSNREQTQTQPQIQTNPASETYQEEYSIDLDQVIRYLQYLKKEQKLAQSSKVSNQKLVQENEQLQNQLEKEHKRAKKLEKELQTMKEDYQAFMQIVERARKMVVFEEEESQPIPKFRMDKNGNLEQVAK</sequence>
<dbReference type="STRING" id="334253.SAMN04487943_10412"/>
<feature type="domain" description="Myb-like" evidence="3">
    <location>
        <begin position="1"/>
        <end position="57"/>
    </location>
</feature>
<dbReference type="InterPro" id="IPR001005">
    <property type="entry name" value="SANT/Myb"/>
</dbReference>
<evidence type="ECO:0000256" key="1">
    <source>
        <dbReference type="SAM" id="Coils"/>
    </source>
</evidence>
<evidence type="ECO:0000256" key="2">
    <source>
        <dbReference type="SAM" id="MobiDB-lite"/>
    </source>
</evidence>
<reference evidence="5" key="1">
    <citation type="submission" date="2016-10" db="EMBL/GenBank/DDBJ databases">
        <authorList>
            <person name="Varghese N."/>
            <person name="Submissions S."/>
        </authorList>
    </citation>
    <scope>NUCLEOTIDE SEQUENCE [LARGE SCALE GENOMIC DNA]</scope>
    <source>
        <strain evidence="5">CGMCC 1.4250</strain>
    </source>
</reference>
<proteinExistence type="predicted"/>
<organism evidence="4 5">
    <name type="scientific">Gracilibacillus orientalis</name>
    <dbReference type="NCBI Taxonomy" id="334253"/>
    <lineage>
        <taxon>Bacteria</taxon>
        <taxon>Bacillati</taxon>
        <taxon>Bacillota</taxon>
        <taxon>Bacilli</taxon>
        <taxon>Bacillales</taxon>
        <taxon>Bacillaceae</taxon>
        <taxon>Gracilibacillus</taxon>
    </lineage>
</organism>
<dbReference type="NCBIfam" id="TIGR02894">
    <property type="entry name" value="DNA_bind_RsfA"/>
    <property type="match status" value="1"/>
</dbReference>
<dbReference type="PROSITE" id="PS50090">
    <property type="entry name" value="MYB_LIKE"/>
    <property type="match status" value="1"/>
</dbReference>
<name>A0A1I4KKV6_9BACI</name>
<feature type="coiled-coil region" evidence="1">
    <location>
        <begin position="161"/>
        <end position="209"/>
    </location>
</feature>
<dbReference type="RefSeq" id="WP_091483187.1">
    <property type="nucleotide sequence ID" value="NZ_FOTR01000004.1"/>
</dbReference>
<feature type="compositionally biased region" description="Basic and acidic residues" evidence="2">
    <location>
        <begin position="230"/>
        <end position="243"/>
    </location>
</feature>